<comment type="caution">
    <text evidence="3">The sequence shown here is derived from an EMBL/GenBank/DDBJ whole genome shotgun (WGS) entry which is preliminary data.</text>
</comment>
<dbReference type="PROSITE" id="PS51746">
    <property type="entry name" value="PPM_2"/>
    <property type="match status" value="1"/>
</dbReference>
<dbReference type="InterPro" id="IPR036457">
    <property type="entry name" value="PPM-type-like_dom_sf"/>
</dbReference>
<evidence type="ECO:0000256" key="1">
    <source>
        <dbReference type="SAM" id="MobiDB-lite"/>
    </source>
</evidence>
<dbReference type="SMART" id="SM00332">
    <property type="entry name" value="PP2Cc"/>
    <property type="match status" value="1"/>
</dbReference>
<dbReference type="InterPro" id="IPR001932">
    <property type="entry name" value="PPM-type_phosphatase-like_dom"/>
</dbReference>
<dbReference type="Gene3D" id="3.60.40.10">
    <property type="entry name" value="PPM-type phosphatase domain"/>
    <property type="match status" value="1"/>
</dbReference>
<dbReference type="EMBL" id="MFSR01000099">
    <property type="protein sequence ID" value="OGI37091.1"/>
    <property type="molecule type" value="Genomic_DNA"/>
</dbReference>
<feature type="non-terminal residue" evidence="3">
    <location>
        <position position="300"/>
    </location>
</feature>
<dbReference type="Proteomes" id="UP000179334">
    <property type="component" value="Unassembled WGS sequence"/>
</dbReference>
<feature type="domain" description="PPM-type phosphatase" evidence="2">
    <location>
        <begin position="4"/>
        <end position="242"/>
    </location>
</feature>
<dbReference type="PANTHER" id="PTHR13832:SF827">
    <property type="entry name" value="PROTEIN PHOSPHATASE 1L"/>
    <property type="match status" value="1"/>
</dbReference>
<dbReference type="PANTHER" id="PTHR13832">
    <property type="entry name" value="PROTEIN PHOSPHATASE 2C"/>
    <property type="match status" value="1"/>
</dbReference>
<proteinExistence type="predicted"/>
<gene>
    <name evidence="3" type="ORF">A2V91_07030</name>
</gene>
<evidence type="ECO:0000313" key="4">
    <source>
        <dbReference type="Proteomes" id="UP000179334"/>
    </source>
</evidence>
<evidence type="ECO:0000259" key="2">
    <source>
        <dbReference type="PROSITE" id="PS51746"/>
    </source>
</evidence>
<dbReference type="SMART" id="SM00331">
    <property type="entry name" value="PP2C_SIG"/>
    <property type="match status" value="1"/>
</dbReference>
<sequence>MKYQIAYESLRGARPSNQDRVAHAERNNAVLMVLADGLGGHRGGETAAELLTQTVVRAFRTVRQPVIQQPSAFLALSILQAHNAIYEYAKTAPELTPRTTCVLCLVQNGFAYWAHVGDSRLYHVRGGRLRVRTHDHTTTEALRQEGLLSDEEMRDHPQKSRLLKCVGGPSRPAISLGEETRLEYGDLLLLCSDGLWEALPPEQLLAFLQRPSVEEAVDDMLAAAEKKMGADSDNLSAVCLRWEEAATRAAPLQGNRAGEVDSNELWEHGTRVTAAQKGRPPKAPAATAGKDIARDIRELE</sequence>
<feature type="region of interest" description="Disordered" evidence="1">
    <location>
        <begin position="271"/>
        <end position="300"/>
    </location>
</feature>
<name>A0A1F6SVU5_9PROT</name>
<reference evidence="3 4" key="1">
    <citation type="journal article" date="2016" name="Nat. Commun.">
        <title>Thousands of microbial genomes shed light on interconnected biogeochemical processes in an aquifer system.</title>
        <authorList>
            <person name="Anantharaman K."/>
            <person name="Brown C.T."/>
            <person name="Hug L.A."/>
            <person name="Sharon I."/>
            <person name="Castelle C.J."/>
            <person name="Probst A.J."/>
            <person name="Thomas B.C."/>
            <person name="Singh A."/>
            <person name="Wilkins M.J."/>
            <person name="Karaoz U."/>
            <person name="Brodie E.L."/>
            <person name="Williams K.H."/>
            <person name="Hubbard S.S."/>
            <person name="Banfield J.F."/>
        </authorList>
    </citation>
    <scope>NUCLEOTIDE SEQUENCE [LARGE SCALE GENOMIC DNA]</scope>
</reference>
<protein>
    <recommendedName>
        <fullName evidence="2">PPM-type phosphatase domain-containing protein</fullName>
    </recommendedName>
</protein>
<dbReference type="Pfam" id="PF13672">
    <property type="entry name" value="PP2C_2"/>
    <property type="match status" value="1"/>
</dbReference>
<evidence type="ECO:0000313" key="3">
    <source>
        <dbReference type="EMBL" id="OGI37091.1"/>
    </source>
</evidence>
<dbReference type="GO" id="GO:0004722">
    <property type="term" value="F:protein serine/threonine phosphatase activity"/>
    <property type="evidence" value="ECO:0007669"/>
    <property type="project" value="InterPro"/>
</dbReference>
<dbReference type="SUPFAM" id="SSF81606">
    <property type="entry name" value="PP2C-like"/>
    <property type="match status" value="1"/>
</dbReference>
<dbReference type="CDD" id="cd00143">
    <property type="entry name" value="PP2Cc"/>
    <property type="match status" value="1"/>
</dbReference>
<dbReference type="AlphaFoldDB" id="A0A1F6SVU5"/>
<accession>A0A1F6SVU5</accession>
<dbReference type="InterPro" id="IPR015655">
    <property type="entry name" value="PP2C"/>
</dbReference>
<feature type="compositionally biased region" description="Basic and acidic residues" evidence="1">
    <location>
        <begin position="291"/>
        <end position="300"/>
    </location>
</feature>
<organism evidence="3 4">
    <name type="scientific">Candidatus Muproteobacteria bacterium RBG_16_64_10</name>
    <dbReference type="NCBI Taxonomy" id="1817757"/>
    <lineage>
        <taxon>Bacteria</taxon>
        <taxon>Pseudomonadati</taxon>
        <taxon>Pseudomonadota</taxon>
        <taxon>Candidatus Muproteobacteria</taxon>
    </lineage>
</organism>